<accession>A0AAN6NAM8</accession>
<comment type="caution">
    <text evidence="1">The sequence shown here is derived from an EMBL/GenBank/DDBJ whole genome shotgun (WGS) entry which is preliminary data.</text>
</comment>
<sequence length="183" mass="20307">MAEEFDTLGTQIPRLQNLAPVPVTNQLAAINARLTTIEGTINARLTTTKARLTTTEARLTTIEARLTRIENSIEDLSIISEDRFLNIEDQLTAIDGQFITIRTEAENARIKTRNTHRFALNFHSVLEPLRDLGTGAIIPNCPRTSAAIGRLPPADANRILDALQIIPPATLLEKREAVRQAFF</sequence>
<gene>
    <name evidence="1" type="ORF">QBC46DRAFT_106641</name>
</gene>
<dbReference type="Proteomes" id="UP001303473">
    <property type="component" value="Unassembled WGS sequence"/>
</dbReference>
<organism evidence="1 2">
    <name type="scientific">Diplogelasinospora grovesii</name>
    <dbReference type="NCBI Taxonomy" id="303347"/>
    <lineage>
        <taxon>Eukaryota</taxon>
        <taxon>Fungi</taxon>
        <taxon>Dikarya</taxon>
        <taxon>Ascomycota</taxon>
        <taxon>Pezizomycotina</taxon>
        <taxon>Sordariomycetes</taxon>
        <taxon>Sordariomycetidae</taxon>
        <taxon>Sordariales</taxon>
        <taxon>Diplogelasinosporaceae</taxon>
        <taxon>Diplogelasinospora</taxon>
    </lineage>
</organism>
<proteinExistence type="predicted"/>
<keyword evidence="2" id="KW-1185">Reference proteome</keyword>
<protein>
    <submittedName>
        <fullName evidence="1">Uncharacterized protein</fullName>
    </submittedName>
</protein>
<evidence type="ECO:0000313" key="1">
    <source>
        <dbReference type="EMBL" id="KAK3941263.1"/>
    </source>
</evidence>
<dbReference type="EMBL" id="MU853785">
    <property type="protein sequence ID" value="KAK3941263.1"/>
    <property type="molecule type" value="Genomic_DNA"/>
</dbReference>
<reference evidence="2" key="1">
    <citation type="journal article" date="2023" name="Mol. Phylogenet. Evol.">
        <title>Genome-scale phylogeny and comparative genomics of the fungal order Sordariales.</title>
        <authorList>
            <person name="Hensen N."/>
            <person name="Bonometti L."/>
            <person name="Westerberg I."/>
            <person name="Brannstrom I.O."/>
            <person name="Guillou S."/>
            <person name="Cros-Aarteil S."/>
            <person name="Calhoun S."/>
            <person name="Haridas S."/>
            <person name="Kuo A."/>
            <person name="Mondo S."/>
            <person name="Pangilinan J."/>
            <person name="Riley R."/>
            <person name="LaButti K."/>
            <person name="Andreopoulos B."/>
            <person name="Lipzen A."/>
            <person name="Chen C."/>
            <person name="Yan M."/>
            <person name="Daum C."/>
            <person name="Ng V."/>
            <person name="Clum A."/>
            <person name="Steindorff A."/>
            <person name="Ohm R.A."/>
            <person name="Martin F."/>
            <person name="Silar P."/>
            <person name="Natvig D.O."/>
            <person name="Lalanne C."/>
            <person name="Gautier V."/>
            <person name="Ament-Velasquez S.L."/>
            <person name="Kruys A."/>
            <person name="Hutchinson M.I."/>
            <person name="Powell A.J."/>
            <person name="Barry K."/>
            <person name="Miller A.N."/>
            <person name="Grigoriev I.V."/>
            <person name="Debuchy R."/>
            <person name="Gladieux P."/>
            <person name="Hiltunen Thoren M."/>
            <person name="Johannesson H."/>
        </authorList>
    </citation>
    <scope>NUCLEOTIDE SEQUENCE [LARGE SCALE GENOMIC DNA]</scope>
    <source>
        <strain evidence="2">CBS 340.73</strain>
    </source>
</reference>
<dbReference type="AlphaFoldDB" id="A0AAN6NAM8"/>
<name>A0AAN6NAM8_9PEZI</name>
<evidence type="ECO:0000313" key="2">
    <source>
        <dbReference type="Proteomes" id="UP001303473"/>
    </source>
</evidence>